<keyword evidence="2" id="KW-1185">Reference proteome</keyword>
<dbReference type="Proteomes" id="UP001187315">
    <property type="component" value="Unassembled WGS sequence"/>
</dbReference>
<dbReference type="InterPro" id="IPR018790">
    <property type="entry name" value="DUF2358"/>
</dbReference>
<reference evidence="1" key="1">
    <citation type="submission" date="2023-08" db="EMBL/GenBank/DDBJ databases">
        <title>Pelteobagrus vachellii genome.</title>
        <authorList>
            <person name="Liu H."/>
        </authorList>
    </citation>
    <scope>NUCLEOTIDE SEQUENCE</scope>
    <source>
        <strain evidence="1">PRFRI_2022a</strain>
        <tissue evidence="1">Muscle</tissue>
    </source>
</reference>
<evidence type="ECO:0000313" key="1">
    <source>
        <dbReference type="EMBL" id="KAK2864638.1"/>
    </source>
</evidence>
<dbReference type="PANTHER" id="PTHR31094">
    <property type="entry name" value="RIKEN CDNA 2310061I04 GENE"/>
    <property type="match status" value="1"/>
</dbReference>
<accession>A0AA88NTQ5</accession>
<dbReference type="EMBL" id="JAVHJS010000003">
    <property type="protein sequence ID" value="KAK2864638.1"/>
    <property type="molecule type" value="Genomic_DNA"/>
</dbReference>
<dbReference type="Pfam" id="PF10184">
    <property type="entry name" value="DUF2358"/>
    <property type="match status" value="1"/>
</dbReference>
<protein>
    <submittedName>
        <fullName evidence="1">Uncharacterized protein</fullName>
    </submittedName>
</protein>
<gene>
    <name evidence="1" type="ORF">Q7C36_003792</name>
</gene>
<organism evidence="1 2">
    <name type="scientific">Tachysurus vachellii</name>
    <name type="common">Darkbarbel catfish</name>
    <name type="synonym">Pelteobagrus vachellii</name>
    <dbReference type="NCBI Taxonomy" id="175792"/>
    <lineage>
        <taxon>Eukaryota</taxon>
        <taxon>Metazoa</taxon>
        <taxon>Chordata</taxon>
        <taxon>Craniata</taxon>
        <taxon>Vertebrata</taxon>
        <taxon>Euteleostomi</taxon>
        <taxon>Actinopterygii</taxon>
        <taxon>Neopterygii</taxon>
        <taxon>Teleostei</taxon>
        <taxon>Ostariophysi</taxon>
        <taxon>Siluriformes</taxon>
        <taxon>Bagridae</taxon>
        <taxon>Tachysurus</taxon>
    </lineage>
</organism>
<proteinExistence type="predicted"/>
<comment type="caution">
    <text evidence="1">The sequence shown here is derived from an EMBL/GenBank/DDBJ whole genome shotgun (WGS) entry which is preliminary data.</text>
</comment>
<dbReference type="AlphaFoldDB" id="A0AA88NTQ5"/>
<evidence type="ECO:0000313" key="2">
    <source>
        <dbReference type="Proteomes" id="UP001187315"/>
    </source>
</evidence>
<sequence length="448" mass="51010">MDKSVHCTTLTLPPESILTGFLTALQRFRGKPELFLRGVSFWLGCNRSHGCQPVIKKKNWNVWQVRLNAPCRFLSSGSWVLAPPNSLHYQSVQKLSLPNPCHHVSQPREQTPEEDWAETLGTCVLLKPREAVDQHSLVEVSLFGQIKLNELLALGTNRLTDFSFPLTTVDGRREDDISIVGMSRTEQKPDQEQSSFRSLFEAEGCPAPFMLGSCFYCFHCPGTAPVPETGATLRIGHVFFPHTFSSLCSYAEAVSMDKGSIEKDNENEEKLALMYEKLRIELPSFFLKNHDYSMYSNNMEFINDLLNMKSRGRVAYQLTLALWRLMCLCYYADARLEVLKLTKHPEDNSIKARWRVKGLPFHTLFLRFYKKDKSQFYRTFDAFSTFYLGSDGLIHVHKVEKVMQAQPPVLPKVPVLLAGALAALGLQEDRPAFNLLPVFLSSFRQAQD</sequence>
<dbReference type="PANTHER" id="PTHR31094:SF2">
    <property type="entry name" value="RIKEN CDNA 2310061I04 GENE"/>
    <property type="match status" value="1"/>
</dbReference>
<name>A0AA88NTQ5_TACVA</name>